<keyword evidence="5 11" id="KW-0132">Cell division</keyword>
<dbReference type="Gene3D" id="3.30.70.1050">
    <property type="entry name" value="Trigger factor ribosome-binding domain"/>
    <property type="match status" value="1"/>
</dbReference>
<dbReference type="InterPro" id="IPR001179">
    <property type="entry name" value="PPIase_FKBP_dom"/>
</dbReference>
<dbReference type="PANTHER" id="PTHR30560">
    <property type="entry name" value="TRIGGER FACTOR CHAPERONE AND PEPTIDYL-PROLYL CIS/TRANS ISOMERASE"/>
    <property type="match status" value="1"/>
</dbReference>
<dbReference type="GO" id="GO:0003755">
    <property type="term" value="F:peptidyl-prolyl cis-trans isomerase activity"/>
    <property type="evidence" value="ECO:0007669"/>
    <property type="project" value="UniProtKB-UniRule"/>
</dbReference>
<reference evidence="16 17" key="1">
    <citation type="submission" date="2020-08" db="EMBL/GenBank/DDBJ databases">
        <title>Genomic Encyclopedia of Archaeal and Bacterial Type Strains, Phase II (KMG-II): from individual species to whole genera.</title>
        <authorList>
            <person name="Goeker M."/>
        </authorList>
    </citation>
    <scope>NUCLEOTIDE SEQUENCE [LARGE SCALE GENOMIC DNA]</scope>
    <source>
        <strain evidence="16 17">5AG</strain>
    </source>
</reference>
<dbReference type="Proteomes" id="UP000553442">
    <property type="component" value="Unassembled WGS sequence"/>
</dbReference>
<evidence type="ECO:0000256" key="6">
    <source>
        <dbReference type="ARBA" id="ARBA00023110"/>
    </source>
</evidence>
<gene>
    <name evidence="11" type="primary">tig</name>
    <name evidence="16" type="ORF">BDK63_001805</name>
</gene>
<dbReference type="GO" id="GO:0051301">
    <property type="term" value="P:cell division"/>
    <property type="evidence" value="ECO:0007669"/>
    <property type="project" value="UniProtKB-KW"/>
</dbReference>
<evidence type="ECO:0000256" key="4">
    <source>
        <dbReference type="ARBA" id="ARBA00016902"/>
    </source>
</evidence>
<evidence type="ECO:0000256" key="1">
    <source>
        <dbReference type="ARBA" id="ARBA00000971"/>
    </source>
</evidence>
<dbReference type="InterPro" id="IPR008880">
    <property type="entry name" value="Trigger_fac_C"/>
</dbReference>
<dbReference type="GO" id="GO:0005737">
    <property type="term" value="C:cytoplasm"/>
    <property type="evidence" value="ECO:0007669"/>
    <property type="project" value="UniProtKB-SubCell"/>
</dbReference>
<protein>
    <recommendedName>
        <fullName evidence="4 11">Trigger factor</fullName>
        <shortName evidence="11">TF</shortName>
        <ecNumber evidence="3 11">5.2.1.8</ecNumber>
    </recommendedName>
    <alternativeName>
        <fullName evidence="10 11">PPIase</fullName>
    </alternativeName>
</protein>
<comment type="catalytic activity">
    <reaction evidence="1 11 12">
        <text>[protein]-peptidylproline (omega=180) = [protein]-peptidylproline (omega=0)</text>
        <dbReference type="Rhea" id="RHEA:16237"/>
        <dbReference type="Rhea" id="RHEA-COMP:10747"/>
        <dbReference type="Rhea" id="RHEA-COMP:10748"/>
        <dbReference type="ChEBI" id="CHEBI:83833"/>
        <dbReference type="ChEBI" id="CHEBI:83834"/>
        <dbReference type="EC" id="5.2.1.8"/>
    </reaction>
</comment>
<keyword evidence="11" id="KW-0963">Cytoplasm</keyword>
<dbReference type="HAMAP" id="MF_00303">
    <property type="entry name" value="Trigger_factor_Tig"/>
    <property type="match status" value="1"/>
</dbReference>
<dbReference type="PIRSF" id="PIRSF003095">
    <property type="entry name" value="Trigger_factor"/>
    <property type="match status" value="1"/>
</dbReference>
<accession>A0A7W5K2U5</accession>
<dbReference type="Gene3D" id="3.10.50.40">
    <property type="match status" value="1"/>
</dbReference>
<dbReference type="InterPro" id="IPR005215">
    <property type="entry name" value="Trig_fac"/>
</dbReference>
<evidence type="ECO:0000256" key="8">
    <source>
        <dbReference type="ARBA" id="ARBA00023235"/>
    </source>
</evidence>
<proteinExistence type="inferred from homology"/>
<dbReference type="PROSITE" id="PS50059">
    <property type="entry name" value="FKBP_PPIASE"/>
    <property type="match status" value="1"/>
</dbReference>
<dbReference type="Pfam" id="PF00254">
    <property type="entry name" value="FKBP_C"/>
    <property type="match status" value="1"/>
</dbReference>
<evidence type="ECO:0000313" key="17">
    <source>
        <dbReference type="Proteomes" id="UP000553442"/>
    </source>
</evidence>
<comment type="domain">
    <text evidence="11">Consists of 3 domains; the N-terminus binds the ribosome, the middle domain has PPIase activity, while the C-terminus has intrinsic chaperone activity on its own.</text>
</comment>
<dbReference type="GO" id="GO:0051083">
    <property type="term" value="P:'de novo' cotranslational protein folding"/>
    <property type="evidence" value="ECO:0007669"/>
    <property type="project" value="TreeGrafter"/>
</dbReference>
<feature type="region of interest" description="Disordered" evidence="14">
    <location>
        <begin position="431"/>
        <end position="450"/>
    </location>
</feature>
<evidence type="ECO:0000256" key="14">
    <source>
        <dbReference type="SAM" id="MobiDB-lite"/>
    </source>
</evidence>
<evidence type="ECO:0000259" key="15">
    <source>
        <dbReference type="PROSITE" id="PS50059"/>
    </source>
</evidence>
<dbReference type="GO" id="GO:0044183">
    <property type="term" value="F:protein folding chaperone"/>
    <property type="evidence" value="ECO:0007669"/>
    <property type="project" value="TreeGrafter"/>
</dbReference>
<comment type="subcellular location">
    <subcellularLocation>
        <location evidence="11">Cytoplasm</location>
    </subcellularLocation>
    <text evidence="11">About half TF is bound to the ribosome near the polypeptide exit tunnel while the other half is free in the cytoplasm.</text>
</comment>
<keyword evidence="7 11" id="KW-0143">Chaperone</keyword>
<feature type="domain" description="PPIase FKBP-type" evidence="15">
    <location>
        <begin position="161"/>
        <end position="243"/>
    </location>
</feature>
<dbReference type="InterPro" id="IPR037041">
    <property type="entry name" value="Trigger_fac_C_sf"/>
</dbReference>
<sequence>MQVSVDTTSQIERRITVQVPAAEVDEAVAARLKDAAKNVRMDGFRKGRVPMSVIRQRYGRDVRNEVVGEVMRERYVRAISENELNPAGFPQIEATVNESGKDLEFVATLEIYPEIELASIEGTEVERPVVEVSESDVDEMIETLRKQNADWEEVERAADDGDQLTIDFQGFLGDEPFEGGSAEGHNLVIGSGSFIPGFEEQLVGAKAGEEKEIKVTFPEDYQAEHLAGQEATFKVTVHKVSGQALPEVDADFVTKFGVEDGDLEKFRAEVTRNMTREASQAVDNRVKQQVLTALQKANEIPVPQALIQQETDGLKRQAAQQFGLGEDFDVSQLPNELFAEQAKSRVQVGLLLAEVIKSNELDATDDEIRAKVEELAEQYQEPSQVVEYYMGNEQMKTQVKSAILEEKAVDKLLEQASVKDVTMTYQEVLAAAQQQAEADEEENAEEESKA</sequence>
<dbReference type="Gene3D" id="1.10.3120.10">
    <property type="entry name" value="Trigger factor, C-terminal domain"/>
    <property type="match status" value="1"/>
</dbReference>
<keyword evidence="8 11" id="KW-0413">Isomerase</keyword>
<dbReference type="InterPro" id="IPR046357">
    <property type="entry name" value="PPIase_dom_sf"/>
</dbReference>
<dbReference type="FunFam" id="3.10.50.40:FF:000001">
    <property type="entry name" value="Trigger factor"/>
    <property type="match status" value="1"/>
</dbReference>
<dbReference type="GO" id="GO:0043022">
    <property type="term" value="F:ribosome binding"/>
    <property type="evidence" value="ECO:0007669"/>
    <property type="project" value="TreeGrafter"/>
</dbReference>
<comment type="similarity">
    <text evidence="2 11 13">Belongs to the FKBP-type PPIase family. Tig subfamily.</text>
</comment>
<evidence type="ECO:0000256" key="2">
    <source>
        <dbReference type="ARBA" id="ARBA00005464"/>
    </source>
</evidence>
<organism evidence="16 17">
    <name type="scientific">Halomonas campaniensis</name>
    <dbReference type="NCBI Taxonomy" id="213554"/>
    <lineage>
        <taxon>Bacteria</taxon>
        <taxon>Pseudomonadati</taxon>
        <taxon>Pseudomonadota</taxon>
        <taxon>Gammaproteobacteria</taxon>
        <taxon>Oceanospirillales</taxon>
        <taxon>Halomonadaceae</taxon>
        <taxon>Halomonas</taxon>
    </lineage>
</organism>
<name>A0A7W5K2U5_9GAMM</name>
<evidence type="ECO:0000313" key="16">
    <source>
        <dbReference type="EMBL" id="MBB3330930.1"/>
    </source>
</evidence>
<dbReference type="SUPFAM" id="SSF109998">
    <property type="entry name" value="Triger factor/SurA peptide-binding domain-like"/>
    <property type="match status" value="1"/>
</dbReference>
<dbReference type="AlphaFoldDB" id="A0A7W5K2U5"/>
<evidence type="ECO:0000256" key="7">
    <source>
        <dbReference type="ARBA" id="ARBA00023186"/>
    </source>
</evidence>
<dbReference type="GO" id="GO:0015031">
    <property type="term" value="P:protein transport"/>
    <property type="evidence" value="ECO:0007669"/>
    <property type="project" value="UniProtKB-UniRule"/>
</dbReference>
<feature type="compositionally biased region" description="Acidic residues" evidence="14">
    <location>
        <begin position="437"/>
        <end position="450"/>
    </location>
</feature>
<dbReference type="InterPro" id="IPR036611">
    <property type="entry name" value="Trigger_fac_ribosome-bd_sf"/>
</dbReference>
<dbReference type="EMBL" id="JACHZF010000011">
    <property type="protein sequence ID" value="MBB3330930.1"/>
    <property type="molecule type" value="Genomic_DNA"/>
</dbReference>
<comment type="caution">
    <text evidence="16">The sequence shown here is derived from an EMBL/GenBank/DDBJ whole genome shotgun (WGS) entry which is preliminary data.</text>
</comment>
<keyword evidence="6 11" id="KW-0697">Rotamase</keyword>
<evidence type="ECO:0000256" key="12">
    <source>
        <dbReference type="PROSITE-ProRule" id="PRU00277"/>
    </source>
</evidence>
<dbReference type="NCBIfam" id="TIGR00115">
    <property type="entry name" value="tig"/>
    <property type="match status" value="1"/>
</dbReference>
<dbReference type="SUPFAM" id="SSF102735">
    <property type="entry name" value="Trigger factor ribosome-binding domain"/>
    <property type="match status" value="1"/>
</dbReference>
<dbReference type="InterPro" id="IPR008881">
    <property type="entry name" value="Trigger_fac_ribosome-bd_bac"/>
</dbReference>
<dbReference type="PANTHER" id="PTHR30560:SF3">
    <property type="entry name" value="TRIGGER FACTOR-LIKE PROTEIN TIG, CHLOROPLASTIC"/>
    <property type="match status" value="1"/>
</dbReference>
<evidence type="ECO:0000256" key="11">
    <source>
        <dbReference type="HAMAP-Rule" id="MF_00303"/>
    </source>
</evidence>
<dbReference type="RefSeq" id="WP_183331069.1">
    <property type="nucleotide sequence ID" value="NZ_JACHZF010000011.1"/>
</dbReference>
<dbReference type="Pfam" id="PF05697">
    <property type="entry name" value="Trigger_N"/>
    <property type="match status" value="1"/>
</dbReference>
<keyword evidence="17" id="KW-1185">Reference proteome</keyword>
<dbReference type="Pfam" id="PF05698">
    <property type="entry name" value="Trigger_C"/>
    <property type="match status" value="1"/>
</dbReference>
<evidence type="ECO:0000256" key="3">
    <source>
        <dbReference type="ARBA" id="ARBA00013194"/>
    </source>
</evidence>
<evidence type="ECO:0000256" key="10">
    <source>
        <dbReference type="ARBA" id="ARBA00029986"/>
    </source>
</evidence>
<dbReference type="EC" id="5.2.1.8" evidence="3 11"/>
<comment type="function">
    <text evidence="11">Involved in protein export. Acts as a chaperone by maintaining the newly synthesized protein in an open conformation. Functions as a peptidyl-prolyl cis-trans isomerase.</text>
</comment>
<keyword evidence="9 11" id="KW-0131">Cell cycle</keyword>
<dbReference type="InterPro" id="IPR027304">
    <property type="entry name" value="Trigger_fact/SurA_dom_sf"/>
</dbReference>
<evidence type="ECO:0000256" key="13">
    <source>
        <dbReference type="RuleBase" id="RU003914"/>
    </source>
</evidence>
<evidence type="ECO:0000256" key="9">
    <source>
        <dbReference type="ARBA" id="ARBA00023306"/>
    </source>
</evidence>
<dbReference type="SUPFAM" id="SSF54534">
    <property type="entry name" value="FKBP-like"/>
    <property type="match status" value="1"/>
</dbReference>
<evidence type="ECO:0000256" key="5">
    <source>
        <dbReference type="ARBA" id="ARBA00022618"/>
    </source>
</evidence>
<dbReference type="GO" id="GO:0043335">
    <property type="term" value="P:protein unfolding"/>
    <property type="evidence" value="ECO:0007669"/>
    <property type="project" value="TreeGrafter"/>
</dbReference>